<dbReference type="Pfam" id="PF00211">
    <property type="entry name" value="Guanylate_cyc"/>
    <property type="match status" value="1"/>
</dbReference>
<gene>
    <name evidence="4" type="ORF">PCOR1329_LOCUS38913</name>
</gene>
<reference evidence="4" key="1">
    <citation type="submission" date="2023-10" db="EMBL/GenBank/DDBJ databases">
        <authorList>
            <person name="Chen Y."/>
            <person name="Shah S."/>
            <person name="Dougan E. K."/>
            <person name="Thang M."/>
            <person name="Chan C."/>
        </authorList>
    </citation>
    <scope>NUCLEOTIDE SEQUENCE [LARGE SCALE GENOMIC DNA]</scope>
</reference>
<feature type="region of interest" description="Disordered" evidence="1">
    <location>
        <begin position="24"/>
        <end position="118"/>
    </location>
</feature>
<keyword evidence="5" id="KW-1185">Reference proteome</keyword>
<proteinExistence type="predicted"/>
<dbReference type="PANTHER" id="PTHR43081:SF1">
    <property type="entry name" value="ADENYLATE CYCLASE, TERMINAL-DIFFERENTIATION SPECIFIC"/>
    <property type="match status" value="1"/>
</dbReference>
<dbReference type="InterPro" id="IPR029787">
    <property type="entry name" value="Nucleotide_cyclase"/>
</dbReference>
<feature type="compositionally biased region" description="Basic and acidic residues" evidence="1">
    <location>
        <begin position="49"/>
        <end position="59"/>
    </location>
</feature>
<dbReference type="InterPro" id="IPR050697">
    <property type="entry name" value="Adenylyl/Guanylyl_Cyclase_3/4"/>
</dbReference>
<dbReference type="Gene3D" id="6.10.340.10">
    <property type="match status" value="1"/>
</dbReference>
<feature type="compositionally biased region" description="Low complexity" evidence="1">
    <location>
        <begin position="224"/>
        <end position="235"/>
    </location>
</feature>
<comment type="caution">
    <text evidence="4">The sequence shown here is derived from an EMBL/GenBank/DDBJ whole genome shotgun (WGS) entry which is preliminary data.</text>
</comment>
<organism evidence="4 5">
    <name type="scientific">Prorocentrum cordatum</name>
    <dbReference type="NCBI Taxonomy" id="2364126"/>
    <lineage>
        <taxon>Eukaryota</taxon>
        <taxon>Sar</taxon>
        <taxon>Alveolata</taxon>
        <taxon>Dinophyceae</taxon>
        <taxon>Prorocentrales</taxon>
        <taxon>Prorocentraceae</taxon>
        <taxon>Prorocentrum</taxon>
    </lineage>
</organism>
<evidence type="ECO:0000313" key="4">
    <source>
        <dbReference type="EMBL" id="CAK0844981.1"/>
    </source>
</evidence>
<feature type="compositionally biased region" description="Low complexity" evidence="1">
    <location>
        <begin position="35"/>
        <end position="44"/>
    </location>
</feature>
<dbReference type="SUPFAM" id="SSF55073">
    <property type="entry name" value="Nucleotide cyclase"/>
    <property type="match status" value="1"/>
</dbReference>
<dbReference type="SMART" id="SM00044">
    <property type="entry name" value="CYCc"/>
    <property type="match status" value="1"/>
</dbReference>
<feature type="compositionally biased region" description="Polar residues" evidence="1">
    <location>
        <begin position="197"/>
        <end position="210"/>
    </location>
</feature>
<feature type="transmembrane region" description="Helical" evidence="2">
    <location>
        <begin position="363"/>
        <end position="392"/>
    </location>
</feature>
<evidence type="ECO:0000256" key="2">
    <source>
        <dbReference type="SAM" id="Phobius"/>
    </source>
</evidence>
<dbReference type="EMBL" id="CAUYUJ010014706">
    <property type="protein sequence ID" value="CAK0844981.1"/>
    <property type="molecule type" value="Genomic_DNA"/>
</dbReference>
<evidence type="ECO:0000259" key="3">
    <source>
        <dbReference type="PROSITE" id="PS50125"/>
    </source>
</evidence>
<feature type="region of interest" description="Disordered" evidence="1">
    <location>
        <begin position="180"/>
        <end position="250"/>
    </location>
</feature>
<protein>
    <recommendedName>
        <fullName evidence="3">Guanylate cyclase domain-containing protein</fullName>
    </recommendedName>
</protein>
<feature type="transmembrane region" description="Helical" evidence="2">
    <location>
        <begin position="421"/>
        <end position="441"/>
    </location>
</feature>
<keyword evidence="2" id="KW-0472">Membrane</keyword>
<feature type="region of interest" description="Disordered" evidence="1">
    <location>
        <begin position="299"/>
        <end position="359"/>
    </location>
</feature>
<keyword evidence="2" id="KW-0812">Transmembrane</keyword>
<feature type="region of interest" description="Disordered" evidence="1">
    <location>
        <begin position="771"/>
        <end position="849"/>
    </location>
</feature>
<evidence type="ECO:0000313" key="5">
    <source>
        <dbReference type="Proteomes" id="UP001189429"/>
    </source>
</evidence>
<dbReference type="InterPro" id="IPR001054">
    <property type="entry name" value="A/G_cyclase"/>
</dbReference>
<sequence length="935" mass="101241">MGEHRQARQEPALCQDQLVALALPGGVETDPSRDASASSAAPPSLGKVFRGEFWEKSKSADSLGGEDAHECSSTASGRDLEQRINMFRPRHDSRTNTTDTAASGGEAIGARRPSSPAGLAELARSANARGSAASSTGFACAPAVPAELLGAASASGSAASSTGLQRRVTPPTVEIICAAESGGSGSRPPCRMHLPRNSFQARVTSPTGSRSLDMVRDEEDEDGTGTSSLGTTRGLQPGEPPRVSETRYSPNSLLRVARSFTSLHSHDPQGRRPSEVSLMGTVLARIRGSTWMEDVHLTHSRGPTTPAGAILTPAGTVGSRGLLTGSSDANISERARSKQSKHSRSSLQEALESLPSNGSSRPLFSLGSLSTIIAAAVAFSALLASLSMYVVLEVLAQDALDLPSDEGVRPSPRDRASAARLQALIVCLLVTVVGLAIGWYVSRMVTIPVRTVTELMQLLGELNTEESEQLATLYNCSTSRLREVRELQHSFGRMSRCIEMFKRYVPNSVVRDIVRGDERAMRLHVSQREVTIMFSDIANFTPIAESLKQVDLLFLLTRYFSIMTRIVETYEGMVAEILGDGLVVFWNTPDDVSDHAAKACAAALAQQQVLKTLNTELSQFKLPQIKIRIGLHTGVVLSGNIGSESKMKFGCMGDPVNLASRLESLCKVYGVWILCSEATVRLVTRHDRLMNTDGFVMRELDLVQVKGKSQPTRIYEIMGISDEEVFNEEHLVDPERACGDVMQASTIGMKKLEDLRWNPLKQMARRFSMKFGDTSASESKISASPSMSPRPRDRDAMDATSISQSSPRSFISTRKPSLSPRRPSNPPTRHRSPINSSSTVESRSRLVESAGGAVVPEHVREMASRYEDALCAYQQGLFHEARHKALGLNGEWPDDVATRILLEQISKVLGPDGKVCGLTDEERLSWTGVTVLSNK</sequence>
<keyword evidence="2" id="KW-1133">Transmembrane helix</keyword>
<dbReference type="CDD" id="cd07302">
    <property type="entry name" value="CHD"/>
    <property type="match status" value="1"/>
</dbReference>
<dbReference type="PROSITE" id="PS50125">
    <property type="entry name" value="GUANYLATE_CYCLASE_2"/>
    <property type="match status" value="1"/>
</dbReference>
<accession>A0ABN9TGK1</accession>
<feature type="domain" description="Guanylate cyclase" evidence="3">
    <location>
        <begin position="531"/>
        <end position="663"/>
    </location>
</feature>
<feature type="compositionally biased region" description="Low complexity" evidence="1">
    <location>
        <begin position="775"/>
        <end position="789"/>
    </location>
</feature>
<dbReference type="Proteomes" id="UP001189429">
    <property type="component" value="Unassembled WGS sequence"/>
</dbReference>
<feature type="compositionally biased region" description="Low complexity" evidence="1">
    <location>
        <begin position="800"/>
        <end position="822"/>
    </location>
</feature>
<dbReference type="Gene3D" id="3.30.70.1230">
    <property type="entry name" value="Nucleotide cyclase"/>
    <property type="match status" value="1"/>
</dbReference>
<dbReference type="PANTHER" id="PTHR43081">
    <property type="entry name" value="ADENYLATE CYCLASE, TERMINAL-DIFFERENTIATION SPECIFIC-RELATED"/>
    <property type="match status" value="1"/>
</dbReference>
<evidence type="ECO:0000256" key="1">
    <source>
        <dbReference type="SAM" id="MobiDB-lite"/>
    </source>
</evidence>
<name>A0ABN9TGK1_9DINO</name>